<dbReference type="OrthoDB" id="678247at2"/>
<accession>A0A5B8UNT1</accession>
<dbReference type="Proteomes" id="UP000321204">
    <property type="component" value="Chromosome"/>
</dbReference>
<protein>
    <recommendedName>
        <fullName evidence="3">RHS repeat-associated core domain-containing protein</fullName>
    </recommendedName>
</protein>
<proteinExistence type="predicted"/>
<reference evidence="1 2" key="1">
    <citation type="journal article" date="2015" name="Int. J. Syst. Evol. Microbiol.">
        <title>Flavisolibacter ginsenosidimutans sp. nov., with ginsenoside-converting activity isolated from soil used for cultivating ginseng.</title>
        <authorList>
            <person name="Zhao Y."/>
            <person name="Liu Q."/>
            <person name="Kang M.S."/>
            <person name="Jin F."/>
            <person name="Yu H."/>
            <person name="Im W.T."/>
        </authorList>
    </citation>
    <scope>NUCLEOTIDE SEQUENCE [LARGE SCALE GENOMIC DNA]</scope>
    <source>
        <strain evidence="1 2">Gsoil 636</strain>
    </source>
</reference>
<dbReference type="AlphaFoldDB" id="A0A5B8UNT1"/>
<name>A0A5B8UNT1_9BACT</name>
<gene>
    <name evidence="1" type="ORF">FSB75_17400</name>
</gene>
<dbReference type="KEGG" id="fgg:FSB75_17400"/>
<evidence type="ECO:0000313" key="1">
    <source>
        <dbReference type="EMBL" id="QEC57605.1"/>
    </source>
</evidence>
<dbReference type="EMBL" id="CP042433">
    <property type="protein sequence ID" value="QEC57605.1"/>
    <property type="molecule type" value="Genomic_DNA"/>
</dbReference>
<sequence length="289" mass="31679">MAGISSKAAGGLENKKKYNGIELNTDFDLDIGETFYRSHDPQLGRWWQIDPKPSFEESPYSAMGNNPIRNFDMLGDTVRSPNAALGAAILKWITQGLNLKKGQTNPFSFNKQGVLTVNQSRLNKLSSDQKDVAGNVVQAINATENAVVSVVDKDQVVDRNPIDPKGVYIKITGYDKQGKPIYERDTDPGAVTAAGSGGGVTLARDAANNTTNVFIQRQASTETVDGQNGSQISDPNFAVLFHEAFGHFVYRDVKKIGNQQKSATIDYENQVRKLNNMPLRSYDVGHPKQ</sequence>
<dbReference type="Gene3D" id="2.180.10.10">
    <property type="entry name" value="RHS repeat-associated core"/>
    <property type="match status" value="1"/>
</dbReference>
<keyword evidence="2" id="KW-1185">Reference proteome</keyword>
<organism evidence="1 2">
    <name type="scientific">Flavisolibacter ginsenosidimutans</name>
    <dbReference type="NCBI Taxonomy" id="661481"/>
    <lineage>
        <taxon>Bacteria</taxon>
        <taxon>Pseudomonadati</taxon>
        <taxon>Bacteroidota</taxon>
        <taxon>Chitinophagia</taxon>
        <taxon>Chitinophagales</taxon>
        <taxon>Chitinophagaceae</taxon>
        <taxon>Flavisolibacter</taxon>
    </lineage>
</organism>
<evidence type="ECO:0008006" key="3">
    <source>
        <dbReference type="Google" id="ProtNLM"/>
    </source>
</evidence>
<evidence type="ECO:0000313" key="2">
    <source>
        <dbReference type="Proteomes" id="UP000321204"/>
    </source>
</evidence>